<keyword evidence="2" id="KW-1185">Reference proteome</keyword>
<evidence type="ECO:0000259" key="1">
    <source>
        <dbReference type="PROSITE" id="PS50222"/>
    </source>
</evidence>
<name>A0ABM3FJ23_NEOLC</name>
<dbReference type="RefSeq" id="XP_046588008.1">
    <property type="nucleotide sequence ID" value="XM_046732052.1"/>
</dbReference>
<proteinExistence type="predicted"/>
<evidence type="ECO:0000313" key="2">
    <source>
        <dbReference type="Proteomes" id="UP000829291"/>
    </source>
</evidence>
<dbReference type="Pfam" id="PF15891">
    <property type="entry name" value="Nuc_deoxyri_tr2"/>
    <property type="match status" value="1"/>
</dbReference>
<dbReference type="Proteomes" id="UP000829291">
    <property type="component" value="Chromosome 2"/>
</dbReference>
<evidence type="ECO:0000313" key="5">
    <source>
        <dbReference type="RefSeq" id="XP_046588011.1"/>
    </source>
</evidence>
<dbReference type="InterPro" id="IPR011992">
    <property type="entry name" value="EF-hand-dom_pair"/>
</dbReference>
<dbReference type="RefSeq" id="XP_046588011.1">
    <property type="nucleotide sequence ID" value="XM_046732055.1"/>
</dbReference>
<feature type="domain" description="EF-hand" evidence="1">
    <location>
        <begin position="241"/>
        <end position="276"/>
    </location>
</feature>
<dbReference type="RefSeq" id="XP_046588010.1">
    <property type="nucleotide sequence ID" value="XM_046732054.1"/>
</dbReference>
<dbReference type="PANTHER" id="PTHR36300:SF1">
    <property type="entry name" value="RAW, ISOFORM A"/>
    <property type="match status" value="1"/>
</dbReference>
<gene>
    <name evidence="3 4 5" type="primary">LOC107221700</name>
</gene>
<sequence length="533" mass="59864">MQLFPSRSQLHEMLHCAEECFEISSVTCIMFGEFCIFATELERLCERGVPVPMSANLSVHCDGKDINFKTNSKRMASEVFLGGSCNPTTWRSDVAIPTLQRLGITYYNPQVSQWGPELIAQEYEAKQAARVLLFVIDNQTRNTAGIIEAAQLAATRSNSLILVIYPYRPDQSILGENVSMQEYYDLMNGLLVLQNLVERQRIPIFGNISIALNCTSKILRDAINVQDLNVEDGIRPLRLGTDLIKLNEIFRSMDVNNTGTVSLGEAWIALQSNTKSNVSVADSLNAIHNSDVYETLIANFSTRDDPAEYQINFEQFCAVATEWAWKLKNNSVASESEIPSVWSIFYKKASKFLHRAIIRPFNNFIGISCSNSLLLTGWPSTLIPESENRDIFVGVTGKDIFWLNSTAAPLIKSMDLSVYKADLNEYDVRILSQQLQHMKASRLILLIVPPHSRGISIMALAAHFIGLRSKLVLCIQSLPDDCTISGEKLTQQAIKDYNRGRMYLSDYATREGVPVFQNIADALQHAIEEVQRR</sequence>
<protein>
    <submittedName>
        <fullName evidence="3 4">Uncharacterized protein LOC107221700 isoform X1</fullName>
    </submittedName>
</protein>
<dbReference type="PANTHER" id="PTHR36300">
    <property type="entry name" value="RAW, ISOFORM A"/>
    <property type="match status" value="1"/>
</dbReference>
<dbReference type="SUPFAM" id="SSF47473">
    <property type="entry name" value="EF-hand"/>
    <property type="match status" value="1"/>
</dbReference>
<dbReference type="PROSITE" id="PS50222">
    <property type="entry name" value="EF_HAND_2"/>
    <property type="match status" value="1"/>
</dbReference>
<dbReference type="GeneID" id="107221700"/>
<dbReference type="Gene3D" id="3.40.50.450">
    <property type="match status" value="1"/>
</dbReference>
<evidence type="ECO:0000313" key="3">
    <source>
        <dbReference type="RefSeq" id="XP_046588008.1"/>
    </source>
</evidence>
<dbReference type="InterPro" id="IPR002048">
    <property type="entry name" value="EF_hand_dom"/>
</dbReference>
<evidence type="ECO:0000313" key="4">
    <source>
        <dbReference type="RefSeq" id="XP_046588010.1"/>
    </source>
</evidence>
<dbReference type="InterPro" id="IPR039470">
    <property type="entry name" value="Nuc_deoxyri_tr2"/>
</dbReference>
<reference evidence="3 4" key="1">
    <citation type="submission" date="2025-05" db="UniProtKB">
        <authorList>
            <consortium name="RefSeq"/>
        </authorList>
    </citation>
    <scope>IDENTIFICATION</scope>
    <source>
        <tissue evidence="3 4">Thorax and Abdomen</tissue>
    </source>
</reference>
<accession>A0ABM3FJ23</accession>
<organism evidence="2 4">
    <name type="scientific">Neodiprion lecontei</name>
    <name type="common">Redheaded pine sawfly</name>
    <dbReference type="NCBI Taxonomy" id="441921"/>
    <lineage>
        <taxon>Eukaryota</taxon>
        <taxon>Metazoa</taxon>
        <taxon>Ecdysozoa</taxon>
        <taxon>Arthropoda</taxon>
        <taxon>Hexapoda</taxon>
        <taxon>Insecta</taxon>
        <taxon>Pterygota</taxon>
        <taxon>Neoptera</taxon>
        <taxon>Endopterygota</taxon>
        <taxon>Hymenoptera</taxon>
        <taxon>Tenthredinoidea</taxon>
        <taxon>Diprionidae</taxon>
        <taxon>Diprioninae</taxon>
        <taxon>Neodiprion</taxon>
    </lineage>
</organism>